<protein>
    <recommendedName>
        <fullName evidence="7">Adenylate kinase</fullName>
    </recommendedName>
</protein>
<accession>A0A8H7RYC4</accession>
<proteinExistence type="inferred from homology"/>
<evidence type="ECO:0000313" key="6">
    <source>
        <dbReference type="Proteomes" id="UP000646827"/>
    </source>
</evidence>
<keyword evidence="2" id="KW-0547">Nucleotide-binding</keyword>
<gene>
    <name evidence="5" type="ORF">INT45_007231</name>
</gene>
<keyword evidence="1 4" id="KW-0808">Transferase</keyword>
<dbReference type="InterPro" id="IPR033690">
    <property type="entry name" value="Adenylat_kinase_CS"/>
</dbReference>
<dbReference type="InterPro" id="IPR000850">
    <property type="entry name" value="Adenylat/UMP-CMP_kin"/>
</dbReference>
<keyword evidence="3 4" id="KW-0418">Kinase</keyword>
<evidence type="ECO:0000256" key="4">
    <source>
        <dbReference type="RuleBase" id="RU003330"/>
    </source>
</evidence>
<evidence type="ECO:0008006" key="7">
    <source>
        <dbReference type="Google" id="ProtNLM"/>
    </source>
</evidence>
<dbReference type="GO" id="GO:0019205">
    <property type="term" value="F:nucleobase-containing compound kinase activity"/>
    <property type="evidence" value="ECO:0007669"/>
    <property type="project" value="InterPro"/>
</dbReference>
<sequence length="468" mass="53962">MTTVARPFYIAFRYSNILRTRLIPPQSQQVSRLVRSYTNPSSPRYLAPQQSTATASAATATSRVNSSVSANDDTQEKRAGEIKDAKLIFNQAWKNIEDHYGRENIHLPREFIFLMGAPGSGKGTHTPSILRARGITNPPISVSQLLQTPECKELINQGQMISDRYVIELVLHAMLDCDPSVGVLVDGFPRTDIQVEALKMLHEKMAELRREYYHTDRRDQFPRPVFRICVLYVDEDISVQRQLARGKMIREHNLEVKKTGQGVFWEERVTDNDESVIRNRYAIFKAHYGSLLKLSKMFPFHLINATGSIMEVMEIILREFEYQSSLELESDTYDAISHIPLATSIGVHARQELISRLEHYQDYEPILLHHAIQFIDDHIIPQVTRHSISGHARIRTEDPMLGDSHFVDIVMDVLSERGYHVSFDERTHHEPVRVDLTTGKIELQTQHTYMLSIHFPKHYIRALEQKFH</sequence>
<evidence type="ECO:0000256" key="3">
    <source>
        <dbReference type="ARBA" id="ARBA00022777"/>
    </source>
</evidence>
<evidence type="ECO:0000256" key="1">
    <source>
        <dbReference type="ARBA" id="ARBA00022679"/>
    </source>
</evidence>
<dbReference type="AlphaFoldDB" id="A0A8H7RYC4"/>
<dbReference type="Proteomes" id="UP000646827">
    <property type="component" value="Unassembled WGS sequence"/>
</dbReference>
<dbReference type="Gene3D" id="3.40.50.300">
    <property type="entry name" value="P-loop containing nucleotide triphosphate hydrolases"/>
    <property type="match status" value="1"/>
</dbReference>
<dbReference type="PROSITE" id="PS00113">
    <property type="entry name" value="ADENYLATE_KINASE"/>
    <property type="match status" value="1"/>
</dbReference>
<evidence type="ECO:0000256" key="2">
    <source>
        <dbReference type="ARBA" id="ARBA00022741"/>
    </source>
</evidence>
<reference evidence="5 6" key="1">
    <citation type="submission" date="2020-12" db="EMBL/GenBank/DDBJ databases">
        <title>Metabolic potential, ecology and presence of endohyphal bacteria is reflected in genomic diversity of Mucoromycotina.</title>
        <authorList>
            <person name="Muszewska A."/>
            <person name="Okrasinska A."/>
            <person name="Steczkiewicz K."/>
            <person name="Drgas O."/>
            <person name="Orlowska M."/>
            <person name="Perlinska-Lenart U."/>
            <person name="Aleksandrzak-Piekarczyk T."/>
            <person name="Szatraj K."/>
            <person name="Zielenkiewicz U."/>
            <person name="Pilsyk S."/>
            <person name="Malc E."/>
            <person name="Mieczkowski P."/>
            <person name="Kruszewska J.S."/>
            <person name="Biernat P."/>
            <person name="Pawlowska J."/>
        </authorList>
    </citation>
    <scope>NUCLEOTIDE SEQUENCE [LARGE SCALE GENOMIC DNA]</scope>
    <source>
        <strain evidence="5 6">CBS 142.35</strain>
    </source>
</reference>
<name>A0A8H7RYC4_9FUNG</name>
<dbReference type="OrthoDB" id="248923at2759"/>
<comment type="similarity">
    <text evidence="4">Belongs to the adenylate kinase family.</text>
</comment>
<organism evidence="5 6">
    <name type="scientific">Circinella minor</name>
    <dbReference type="NCBI Taxonomy" id="1195481"/>
    <lineage>
        <taxon>Eukaryota</taxon>
        <taxon>Fungi</taxon>
        <taxon>Fungi incertae sedis</taxon>
        <taxon>Mucoromycota</taxon>
        <taxon>Mucoromycotina</taxon>
        <taxon>Mucoromycetes</taxon>
        <taxon>Mucorales</taxon>
        <taxon>Lichtheimiaceae</taxon>
        <taxon>Circinella</taxon>
    </lineage>
</organism>
<evidence type="ECO:0000313" key="5">
    <source>
        <dbReference type="EMBL" id="KAG2218068.1"/>
    </source>
</evidence>
<dbReference type="GO" id="GO:0006139">
    <property type="term" value="P:nucleobase-containing compound metabolic process"/>
    <property type="evidence" value="ECO:0007669"/>
    <property type="project" value="InterPro"/>
</dbReference>
<dbReference type="GO" id="GO:0005524">
    <property type="term" value="F:ATP binding"/>
    <property type="evidence" value="ECO:0007669"/>
    <property type="project" value="InterPro"/>
</dbReference>
<comment type="caution">
    <text evidence="5">The sequence shown here is derived from an EMBL/GenBank/DDBJ whole genome shotgun (WGS) entry which is preliminary data.</text>
</comment>
<dbReference type="PRINTS" id="PR00094">
    <property type="entry name" value="ADENYLTKNASE"/>
</dbReference>
<dbReference type="CDD" id="cd01428">
    <property type="entry name" value="ADK"/>
    <property type="match status" value="1"/>
</dbReference>
<dbReference type="Pfam" id="PF00406">
    <property type="entry name" value="ADK"/>
    <property type="match status" value="1"/>
</dbReference>
<dbReference type="SUPFAM" id="SSF52540">
    <property type="entry name" value="P-loop containing nucleoside triphosphate hydrolases"/>
    <property type="match status" value="1"/>
</dbReference>
<dbReference type="PANTHER" id="PTHR23359">
    <property type="entry name" value="NUCLEOTIDE KINASE"/>
    <property type="match status" value="1"/>
</dbReference>
<dbReference type="EMBL" id="JAEPRB010000254">
    <property type="protein sequence ID" value="KAG2218068.1"/>
    <property type="molecule type" value="Genomic_DNA"/>
</dbReference>
<dbReference type="InterPro" id="IPR027417">
    <property type="entry name" value="P-loop_NTPase"/>
</dbReference>
<keyword evidence="6" id="KW-1185">Reference proteome</keyword>